<dbReference type="EC" id="4.1.1.48" evidence="8"/>
<keyword evidence="3 8" id="KW-0028">Amino-acid biosynthesis</keyword>
<dbReference type="RefSeq" id="WP_282517200.1">
    <property type="nucleotide sequence ID" value="NZ_JASCIR010000065.1"/>
</dbReference>
<evidence type="ECO:0000256" key="3">
    <source>
        <dbReference type="ARBA" id="ARBA00022605"/>
    </source>
</evidence>
<dbReference type="InterPro" id="IPR013785">
    <property type="entry name" value="Aldolase_TIM"/>
</dbReference>
<gene>
    <name evidence="8 10" type="primary">trpC</name>
    <name evidence="10" type="ORF">QIS99_31635</name>
</gene>
<evidence type="ECO:0000256" key="7">
    <source>
        <dbReference type="ARBA" id="ARBA00023239"/>
    </source>
</evidence>
<comment type="catalytic activity">
    <reaction evidence="1 8">
        <text>1-(2-carboxyphenylamino)-1-deoxy-D-ribulose 5-phosphate + H(+) = (1S,2R)-1-C-(indol-3-yl)glycerol 3-phosphate + CO2 + H2O</text>
        <dbReference type="Rhea" id="RHEA:23476"/>
        <dbReference type="ChEBI" id="CHEBI:15377"/>
        <dbReference type="ChEBI" id="CHEBI:15378"/>
        <dbReference type="ChEBI" id="CHEBI:16526"/>
        <dbReference type="ChEBI" id="CHEBI:58613"/>
        <dbReference type="ChEBI" id="CHEBI:58866"/>
        <dbReference type="EC" id="4.1.1.48"/>
    </reaction>
</comment>
<reference evidence="10 11" key="1">
    <citation type="submission" date="2023-05" db="EMBL/GenBank/DDBJ databases">
        <title>Draft genome sequence of Streptomyces sp. B-S-A8 isolated from a cave soil in Thailand.</title>
        <authorList>
            <person name="Chamroensaksri N."/>
            <person name="Muangham S."/>
        </authorList>
    </citation>
    <scope>NUCLEOTIDE SEQUENCE [LARGE SCALE GENOMIC DNA]</scope>
    <source>
        <strain evidence="10 11">B-S-A8</strain>
    </source>
</reference>
<dbReference type="Pfam" id="PF00218">
    <property type="entry name" value="IGPS"/>
    <property type="match status" value="1"/>
</dbReference>
<dbReference type="SUPFAM" id="SSF51366">
    <property type="entry name" value="Ribulose-phoshate binding barrel"/>
    <property type="match status" value="1"/>
</dbReference>
<accession>A0ABT6S2K9</accession>
<dbReference type="HAMAP" id="MF_00134_B">
    <property type="entry name" value="IGPS_B"/>
    <property type="match status" value="1"/>
</dbReference>
<comment type="pathway">
    <text evidence="2 8">Amino-acid biosynthesis; L-tryptophan biosynthesis; L-tryptophan from chorismate: step 4/5.</text>
</comment>
<protein>
    <recommendedName>
        <fullName evidence="8">Indole-3-glycerol phosphate synthase</fullName>
        <shortName evidence="8">IGPS</shortName>
        <ecNumber evidence="8">4.1.1.48</ecNumber>
    </recommendedName>
</protein>
<evidence type="ECO:0000256" key="4">
    <source>
        <dbReference type="ARBA" id="ARBA00022793"/>
    </source>
</evidence>
<dbReference type="NCBIfam" id="NF001369">
    <property type="entry name" value="PRK00278.1-1"/>
    <property type="match status" value="1"/>
</dbReference>
<keyword evidence="11" id="KW-1185">Reference proteome</keyword>
<comment type="similarity">
    <text evidence="8">Belongs to the TrpC family.</text>
</comment>
<keyword evidence="4 8" id="KW-0210">Decarboxylase</keyword>
<dbReference type="GO" id="GO:0004425">
    <property type="term" value="F:indole-3-glycerol-phosphate synthase activity"/>
    <property type="evidence" value="ECO:0007669"/>
    <property type="project" value="UniProtKB-EC"/>
</dbReference>
<dbReference type="PANTHER" id="PTHR22854:SF2">
    <property type="entry name" value="INDOLE-3-GLYCEROL-PHOSPHATE SYNTHASE"/>
    <property type="match status" value="1"/>
</dbReference>
<dbReference type="PANTHER" id="PTHR22854">
    <property type="entry name" value="TRYPTOPHAN BIOSYNTHESIS PROTEIN"/>
    <property type="match status" value="1"/>
</dbReference>
<evidence type="ECO:0000313" key="11">
    <source>
        <dbReference type="Proteomes" id="UP001224661"/>
    </source>
</evidence>
<dbReference type="Gene3D" id="3.20.20.70">
    <property type="entry name" value="Aldolase class I"/>
    <property type="match status" value="1"/>
</dbReference>
<dbReference type="InterPro" id="IPR011060">
    <property type="entry name" value="RibuloseP-bd_barrel"/>
</dbReference>
<evidence type="ECO:0000256" key="1">
    <source>
        <dbReference type="ARBA" id="ARBA00001633"/>
    </source>
</evidence>
<organism evidence="10 11">
    <name type="scientific">Streptomyces solicavernae</name>
    <dbReference type="NCBI Taxonomy" id="3043614"/>
    <lineage>
        <taxon>Bacteria</taxon>
        <taxon>Bacillati</taxon>
        <taxon>Actinomycetota</taxon>
        <taxon>Actinomycetes</taxon>
        <taxon>Kitasatosporales</taxon>
        <taxon>Streptomycetaceae</taxon>
        <taxon>Streptomyces</taxon>
    </lineage>
</organism>
<evidence type="ECO:0000313" key="10">
    <source>
        <dbReference type="EMBL" id="MDI3390714.1"/>
    </source>
</evidence>
<evidence type="ECO:0000256" key="5">
    <source>
        <dbReference type="ARBA" id="ARBA00022822"/>
    </source>
</evidence>
<keyword evidence="6 8" id="KW-0057">Aromatic amino acid biosynthesis</keyword>
<evidence type="ECO:0000259" key="9">
    <source>
        <dbReference type="Pfam" id="PF00218"/>
    </source>
</evidence>
<evidence type="ECO:0000256" key="8">
    <source>
        <dbReference type="HAMAP-Rule" id="MF_00134"/>
    </source>
</evidence>
<evidence type="ECO:0000256" key="2">
    <source>
        <dbReference type="ARBA" id="ARBA00004696"/>
    </source>
</evidence>
<dbReference type="CDD" id="cd00331">
    <property type="entry name" value="IGPS"/>
    <property type="match status" value="1"/>
</dbReference>
<dbReference type="HAMAP" id="MF_00134_A">
    <property type="entry name" value="IGPS_A"/>
    <property type="match status" value="1"/>
</dbReference>
<keyword evidence="5 8" id="KW-0822">Tryptophan biosynthesis</keyword>
<dbReference type="Proteomes" id="UP001224661">
    <property type="component" value="Unassembled WGS sequence"/>
</dbReference>
<proteinExistence type="inferred from homology"/>
<sequence length="269" mass="28063">MSVLTEIVAGVRADLRERMGEVSPEVLRRRAESREAWMTPEAVGAALRCADGVRLIAEVKRVSPARGLLAAIDRPGALAAEYAAGGAAAISVLTEPRHFGGSLDDLRAVRAAVDIPLLRKDFVVHPYQLAEAAVAGADLVLLIVAALSWPELEMLVRQAGEYGLAVLVETHTEEEVDRALAAGARIIGVNARDLASLRVDRDVYAGLAARIPGDVVTVAESGVRGPADVRAYAQAGADAVLVGSALVTDARPADAVAAMLAAGRREGLT</sequence>
<dbReference type="InterPro" id="IPR013798">
    <property type="entry name" value="Indole-3-glycerol_P_synth_dom"/>
</dbReference>
<evidence type="ECO:0000256" key="6">
    <source>
        <dbReference type="ARBA" id="ARBA00023141"/>
    </source>
</evidence>
<comment type="caution">
    <text evidence="10">The sequence shown here is derived from an EMBL/GenBank/DDBJ whole genome shotgun (WGS) entry which is preliminary data.</text>
</comment>
<dbReference type="EMBL" id="JASCIR010000065">
    <property type="protein sequence ID" value="MDI3390714.1"/>
    <property type="molecule type" value="Genomic_DNA"/>
</dbReference>
<dbReference type="InterPro" id="IPR045186">
    <property type="entry name" value="Indole-3-glycerol_P_synth"/>
</dbReference>
<name>A0ABT6S2K9_9ACTN</name>
<keyword evidence="7 8" id="KW-0456">Lyase</keyword>
<feature type="domain" description="Indole-3-glycerol phosphate synthase" evidence="9">
    <location>
        <begin position="5"/>
        <end position="256"/>
    </location>
</feature>